<evidence type="ECO:0000256" key="4">
    <source>
        <dbReference type="SAM" id="MobiDB-lite"/>
    </source>
</evidence>
<accession>A0A418KSX3</accession>
<dbReference type="EMBL" id="QUAL01000076">
    <property type="protein sequence ID" value="RIQ29144.1"/>
    <property type="molecule type" value="Genomic_DNA"/>
</dbReference>
<feature type="compositionally biased region" description="Low complexity" evidence="4">
    <location>
        <begin position="359"/>
        <end position="378"/>
    </location>
</feature>
<evidence type="ECO:0008006" key="8">
    <source>
        <dbReference type="Google" id="ProtNLM"/>
    </source>
</evidence>
<evidence type="ECO:0000313" key="7">
    <source>
        <dbReference type="Proteomes" id="UP000284057"/>
    </source>
</evidence>
<keyword evidence="2 5" id="KW-1133">Transmembrane helix</keyword>
<evidence type="ECO:0000256" key="2">
    <source>
        <dbReference type="ARBA" id="ARBA00022989"/>
    </source>
</evidence>
<evidence type="ECO:0000256" key="1">
    <source>
        <dbReference type="ARBA" id="ARBA00022692"/>
    </source>
</evidence>
<dbReference type="AlphaFoldDB" id="A0A418KSX3"/>
<feature type="compositionally biased region" description="Low complexity" evidence="4">
    <location>
        <begin position="426"/>
        <end position="458"/>
    </location>
</feature>
<sequence>MTPAFDVCEVPIIGGGCTILEGPGGWFEDMITSAAGAVFGFAMSLMSWIWNLITTTTTPHTDASFVYEWAGRVFGIALPITVGFLVIQIVTLLLRNRSGAGIVKSVVLAGVAVLCTAASVPIIHLFTTAVDGISHDLTAITFGDLDSVGDRFTEILSTVLDSAGAMPGQDGADYAVLGGGSVVAGAFGFIVFGVFLVFGALAVFAALLVRTMLLDIAVVLGPLAIMGLAWDKTHGWFRKWISLVIALIFTKLAVMIVFGLGVSGLESLSFSNDGAGVVGVLLTSTLMLMLAALVPVACFKFMSFIGDEIEAGHLHGAGTAAAARGAQVAGRANPAQIMHTRSAAGVGGNVGSPTGGGTRSTPASQAGQPAPGTGAAAANGAEDTRPPETPPTGTDRHTPRSGTRADGGSSTAAPVPAGRGAGRSAGGNVAAAPGGVAATSAARPAASTVTTRPTSAPPNSGAPSSTPYVQRPAPEPGPGPAAAERTGPDLTRPS</sequence>
<gene>
    <name evidence="6" type="ORF">DY240_08760</name>
</gene>
<name>A0A418KSX3_9ACTN</name>
<dbReference type="RefSeq" id="WP_119659555.1">
    <property type="nucleotide sequence ID" value="NZ_QUAL01000076.1"/>
</dbReference>
<keyword evidence="3 5" id="KW-0472">Membrane</keyword>
<feature type="transmembrane region" description="Helical" evidence="5">
    <location>
        <begin position="274"/>
        <end position="294"/>
    </location>
</feature>
<dbReference type="OrthoDB" id="5181663at2"/>
<evidence type="ECO:0000256" key="3">
    <source>
        <dbReference type="ARBA" id="ARBA00023136"/>
    </source>
</evidence>
<feature type="transmembrane region" description="Helical" evidence="5">
    <location>
        <begin position="106"/>
        <end position="127"/>
    </location>
</feature>
<keyword evidence="7" id="KW-1185">Reference proteome</keyword>
<feature type="transmembrane region" description="Helical" evidence="5">
    <location>
        <begin position="34"/>
        <end position="53"/>
    </location>
</feature>
<reference evidence="6 7" key="1">
    <citation type="submission" date="2018-09" db="EMBL/GenBank/DDBJ databases">
        <title>Isolation, diversity and antifungal activity of actinobacteria from wheat.</title>
        <authorList>
            <person name="Han C."/>
        </authorList>
    </citation>
    <scope>NUCLEOTIDE SEQUENCE [LARGE SCALE GENOMIC DNA]</scope>
    <source>
        <strain evidence="6 7">NEAU-YY265</strain>
    </source>
</reference>
<dbReference type="InterPro" id="IPR007688">
    <property type="entry name" value="Conjugal_tfr_TrbL/VirB6"/>
</dbReference>
<organism evidence="6 7">
    <name type="scientific">Jiangella rhizosphaerae</name>
    <dbReference type="NCBI Taxonomy" id="2293569"/>
    <lineage>
        <taxon>Bacteria</taxon>
        <taxon>Bacillati</taxon>
        <taxon>Actinomycetota</taxon>
        <taxon>Actinomycetes</taxon>
        <taxon>Jiangellales</taxon>
        <taxon>Jiangellaceae</taxon>
        <taxon>Jiangella</taxon>
    </lineage>
</organism>
<comment type="caution">
    <text evidence="6">The sequence shown here is derived from an EMBL/GenBank/DDBJ whole genome shotgun (WGS) entry which is preliminary data.</text>
</comment>
<feature type="region of interest" description="Disordered" evidence="4">
    <location>
        <begin position="343"/>
        <end position="494"/>
    </location>
</feature>
<protein>
    <recommendedName>
        <fullName evidence="8">Type IV secretion system protein</fullName>
    </recommendedName>
</protein>
<proteinExistence type="predicted"/>
<dbReference type="Pfam" id="PF04610">
    <property type="entry name" value="TrbL"/>
    <property type="match status" value="1"/>
</dbReference>
<feature type="compositionally biased region" description="Gly residues" evidence="4">
    <location>
        <begin position="345"/>
        <end position="358"/>
    </location>
</feature>
<dbReference type="Proteomes" id="UP000284057">
    <property type="component" value="Unassembled WGS sequence"/>
</dbReference>
<evidence type="ECO:0000256" key="5">
    <source>
        <dbReference type="SAM" id="Phobius"/>
    </source>
</evidence>
<feature type="transmembrane region" description="Helical" evidence="5">
    <location>
        <begin position="73"/>
        <end position="94"/>
    </location>
</feature>
<keyword evidence="1 5" id="KW-0812">Transmembrane</keyword>
<dbReference type="GO" id="GO:0030255">
    <property type="term" value="P:protein secretion by the type IV secretion system"/>
    <property type="evidence" value="ECO:0007669"/>
    <property type="project" value="InterPro"/>
</dbReference>
<evidence type="ECO:0000313" key="6">
    <source>
        <dbReference type="EMBL" id="RIQ29144.1"/>
    </source>
</evidence>
<feature type="transmembrane region" description="Helical" evidence="5">
    <location>
        <begin position="212"/>
        <end position="230"/>
    </location>
</feature>
<feature type="transmembrane region" description="Helical" evidence="5">
    <location>
        <begin position="182"/>
        <end position="205"/>
    </location>
</feature>
<feature type="transmembrane region" description="Helical" evidence="5">
    <location>
        <begin position="242"/>
        <end position="262"/>
    </location>
</feature>